<sequence length="176" mass="20351">GGGQDKEVKLSPSKIPDLSQYNAFTFEKDSIRVHRSFVEKAGGALSEDNFWSRVGDPRVKEHHPVDGEEEEKEERDVCEDRNSKKCKEQRALISSLYRCPIESCSQEFLSEKNLEHHLLKPKTSRICKVVDDAYLAVVEDNANGVRQPMGWALTKRRISRRFPKIVKDFLRKLYDE</sequence>
<feature type="region of interest" description="Disordered" evidence="1">
    <location>
        <begin position="56"/>
        <end position="76"/>
    </location>
</feature>
<dbReference type="PANTHER" id="PTHR33845">
    <property type="entry name" value="C2H2-TYPE DOMAIN-CONTAINING PROTEIN"/>
    <property type="match status" value="1"/>
</dbReference>
<proteinExistence type="predicted"/>
<accession>A0AAV5SU83</accession>
<keyword evidence="3" id="KW-1185">Reference proteome</keyword>
<evidence type="ECO:0000256" key="1">
    <source>
        <dbReference type="SAM" id="MobiDB-lite"/>
    </source>
</evidence>
<evidence type="ECO:0008006" key="4">
    <source>
        <dbReference type="Google" id="ProtNLM"/>
    </source>
</evidence>
<dbReference type="PANTHER" id="PTHR33845:SF1">
    <property type="entry name" value="C2H2-TYPE DOMAIN-CONTAINING PROTEIN"/>
    <property type="match status" value="1"/>
</dbReference>
<dbReference type="AlphaFoldDB" id="A0AAV5SU83"/>
<feature type="non-terminal residue" evidence="2">
    <location>
        <position position="176"/>
    </location>
</feature>
<comment type="caution">
    <text evidence="2">The sequence shown here is derived from an EMBL/GenBank/DDBJ whole genome shotgun (WGS) entry which is preliminary data.</text>
</comment>
<dbReference type="Proteomes" id="UP001432027">
    <property type="component" value="Unassembled WGS sequence"/>
</dbReference>
<feature type="non-terminal residue" evidence="2">
    <location>
        <position position="1"/>
    </location>
</feature>
<feature type="compositionally biased region" description="Basic and acidic residues" evidence="1">
    <location>
        <begin position="56"/>
        <end position="66"/>
    </location>
</feature>
<organism evidence="2 3">
    <name type="scientific">Pristionchus entomophagus</name>
    <dbReference type="NCBI Taxonomy" id="358040"/>
    <lineage>
        <taxon>Eukaryota</taxon>
        <taxon>Metazoa</taxon>
        <taxon>Ecdysozoa</taxon>
        <taxon>Nematoda</taxon>
        <taxon>Chromadorea</taxon>
        <taxon>Rhabditida</taxon>
        <taxon>Rhabditina</taxon>
        <taxon>Diplogasteromorpha</taxon>
        <taxon>Diplogasteroidea</taxon>
        <taxon>Neodiplogasteridae</taxon>
        <taxon>Pristionchus</taxon>
    </lineage>
</organism>
<name>A0AAV5SU83_9BILA</name>
<protein>
    <recommendedName>
        <fullName evidence="4">C2H2-type domain-containing protein</fullName>
    </recommendedName>
</protein>
<evidence type="ECO:0000313" key="3">
    <source>
        <dbReference type="Proteomes" id="UP001432027"/>
    </source>
</evidence>
<evidence type="ECO:0000313" key="2">
    <source>
        <dbReference type="EMBL" id="GMS86449.1"/>
    </source>
</evidence>
<reference evidence="2" key="1">
    <citation type="submission" date="2023-10" db="EMBL/GenBank/DDBJ databases">
        <title>Genome assembly of Pristionchus species.</title>
        <authorList>
            <person name="Yoshida K."/>
            <person name="Sommer R.J."/>
        </authorList>
    </citation>
    <scope>NUCLEOTIDE SEQUENCE</scope>
    <source>
        <strain evidence="2">RS0144</strain>
    </source>
</reference>
<gene>
    <name evidence="2" type="ORF">PENTCL1PPCAC_8624</name>
</gene>
<dbReference type="EMBL" id="BTSX01000002">
    <property type="protein sequence ID" value="GMS86449.1"/>
    <property type="molecule type" value="Genomic_DNA"/>
</dbReference>